<reference evidence="1 2" key="1">
    <citation type="submission" date="2024-02" db="EMBL/GenBank/DDBJ databases">
        <title>Whole genome sequencing of Parabacteroides sp. AD58.</title>
        <authorList>
            <person name="Chaplin A.V."/>
            <person name="Pikina A.P."/>
            <person name="Sokolova S.R."/>
            <person name="Korostin D.O."/>
            <person name="Efimov B.A."/>
        </authorList>
    </citation>
    <scope>NUCLEOTIDE SEQUENCE [LARGE SCALE GENOMIC DNA]</scope>
    <source>
        <strain evidence="1 2">AD58</strain>
    </source>
</reference>
<organism evidence="1 2">
    <name type="scientific">Parabacteroides absconsus</name>
    <dbReference type="NCBI Taxonomy" id="2951805"/>
    <lineage>
        <taxon>Bacteria</taxon>
        <taxon>Pseudomonadati</taxon>
        <taxon>Bacteroidota</taxon>
        <taxon>Bacteroidia</taxon>
        <taxon>Bacteroidales</taxon>
        <taxon>Tannerellaceae</taxon>
        <taxon>Parabacteroides</taxon>
    </lineage>
</organism>
<accession>A0ABZ2IIW9</accession>
<dbReference type="NCBIfam" id="TIGR01784">
    <property type="entry name" value="T_den_put_tspse"/>
    <property type="match status" value="1"/>
</dbReference>
<evidence type="ECO:0000313" key="2">
    <source>
        <dbReference type="Proteomes" id="UP001320603"/>
    </source>
</evidence>
<dbReference type="PANTHER" id="PTHR41317">
    <property type="entry name" value="PD-(D_E)XK NUCLEASE FAMILY TRANSPOSASE"/>
    <property type="match status" value="1"/>
</dbReference>
<sequence>MRKSVFINPFVDRGFKILFGQESSKELLIELINDLLEGEHHVEDLSYMDKEDPSETTDGRGVIFDLLCKDRDGTIFIVELQNARQDYFYERALYYLCRMIASQGKKGESWKFKLVPVYGIFLLNFKSGETDKVRTDLVIADRETGEQKGRNFREIFIEFPLFNKTESECETAMDYWLYNLKHMEQLEHLSFKGQKALFNRLEELARIANMNKKERAEYEAALKIYRDNENVMDYAVTTARREGKEEGRKEGIAIGEERGVLKTARLMKQNGISFEQIKLCTGLTDEEIRNL</sequence>
<evidence type="ECO:0000313" key="1">
    <source>
        <dbReference type="EMBL" id="WWV65985.1"/>
    </source>
</evidence>
<dbReference type="Proteomes" id="UP001320603">
    <property type="component" value="Chromosome"/>
</dbReference>
<protein>
    <submittedName>
        <fullName evidence="1">Rpn family recombination-promoting nuclease/putative transposase</fullName>
    </submittedName>
</protein>
<gene>
    <name evidence="1" type="ORF">NEE14_013450</name>
</gene>
<dbReference type="InterPro" id="IPR010106">
    <property type="entry name" value="RpnA"/>
</dbReference>
<dbReference type="PANTHER" id="PTHR41317:SF1">
    <property type="entry name" value="PD-(D_E)XK NUCLEASE FAMILY TRANSPOSASE"/>
    <property type="match status" value="1"/>
</dbReference>
<proteinExistence type="predicted"/>
<keyword evidence="2" id="KW-1185">Reference proteome</keyword>
<dbReference type="EMBL" id="CP146284">
    <property type="protein sequence ID" value="WWV65985.1"/>
    <property type="molecule type" value="Genomic_DNA"/>
</dbReference>
<dbReference type="RefSeq" id="WP_251967166.1">
    <property type="nucleotide sequence ID" value="NZ_CP146284.1"/>
</dbReference>
<name>A0ABZ2IIW9_9BACT</name>
<dbReference type="Pfam" id="PF12784">
    <property type="entry name" value="PDDEXK_2"/>
    <property type="match status" value="1"/>
</dbReference>